<feature type="compositionally biased region" description="Polar residues" evidence="1">
    <location>
        <begin position="647"/>
        <end position="660"/>
    </location>
</feature>
<feature type="compositionally biased region" description="Low complexity" evidence="1">
    <location>
        <begin position="140"/>
        <end position="155"/>
    </location>
</feature>
<feature type="compositionally biased region" description="Polar residues" evidence="1">
    <location>
        <begin position="156"/>
        <end position="191"/>
    </location>
</feature>
<feature type="compositionally biased region" description="Low complexity" evidence="1">
    <location>
        <begin position="832"/>
        <end position="841"/>
    </location>
</feature>
<evidence type="ECO:0000313" key="3">
    <source>
        <dbReference type="Proteomes" id="UP001286313"/>
    </source>
</evidence>
<feature type="compositionally biased region" description="Low complexity" evidence="1">
    <location>
        <begin position="960"/>
        <end position="974"/>
    </location>
</feature>
<feature type="compositionally biased region" description="Polar residues" evidence="1">
    <location>
        <begin position="247"/>
        <end position="257"/>
    </location>
</feature>
<feature type="compositionally biased region" description="Polar residues" evidence="1">
    <location>
        <begin position="351"/>
        <end position="373"/>
    </location>
</feature>
<dbReference type="Proteomes" id="UP001286313">
    <property type="component" value="Unassembled WGS sequence"/>
</dbReference>
<feature type="compositionally biased region" description="Polar residues" evidence="1">
    <location>
        <begin position="265"/>
        <end position="282"/>
    </location>
</feature>
<evidence type="ECO:0000256" key="1">
    <source>
        <dbReference type="SAM" id="MobiDB-lite"/>
    </source>
</evidence>
<feature type="region of interest" description="Disordered" evidence="1">
    <location>
        <begin position="1104"/>
        <end position="1140"/>
    </location>
</feature>
<sequence>MSKQREEEDDIDTRLKDAGLYEDGMPLDMKREIVMAIEMSCQSAKQEEEDRKQQKHHEQQLLANSLNRSLAGCVEPHQELDARDVEDENMSSEEVIALPADKVSEPPSNSVTSNQRLGDSQIKHQQSSRSSTPIKTPERSQSASSNKKPSSGTSSQMQQRNLNETHSQIHQRSVSGTPSQINKRSLSTTPDLMSGHISGQSSSPSISQQKESMSAPNWDVDSDLFASDSSTNTQQWKSSRRRLQMDNEASTSYSLTDTRPRNADSQEITMASPKEATSSQKIMQMKVSARRPLRNESTGDDSPSSSCSPSPVNSQPLFSSCGSDGSWMAVQEEVSTLIMSSPVAGSKKSYPRTSMSSQKISSVQESTVTSSPQGKCRSQKATVEIVDDRDIRNDDDDEMDLISPTPEISQSYKRNSKLPDSQPSAVCLNPKALPGDKESQQASNIEEDMMLDKNLQGVNFSHGTNFNNAREEQEKSAVESLDVEEDSVPTRTLKQSKWTINVFCPDVNPCLPMKRGGVELLEDPNKAYMQHNKESQEECRQRILELINRQLCDILEYQNKNITRKLKWSAPITVDRRLKNTLDRPKQQNKRQGIYQLEQPRRAQRLALKAMGEEQSVDDFLPDLEPVDDDWIEVQSKRQTRRKNRQLGLSRNTSKQSKQVSEAVLESREERLSHKSAIQKAVGCDSDDDFEFFPSSSSGEKKLELEKVSDMQNKIQLSMSSSAVSSSVSSSVSRSKFDQKKLGILDADSQLIESEVLIMKKTVDKTNKSLQQQQPEKHRHRQLETSTKCQEKRVPRKTFMLPSSINDGSNKSSVIASIPESNEEADKELRLSPQPSTSSADSSDESKNKPCQPGINNWINKSQQPSSPRQTSAIKNSDPSYKSSSRIKDEVAVNNRMDDICIIEEDSRGGPSLAKYPRRETRGNRGNQQDPIRPPPVKLKKSVIKSTNAAARPVDASENSDQFSSPMSQPPSQSGTIHKSDSENLDMDEDEKMACPICQQLFSMQKIQIHASDCTGSVDSLPTVGEKAEKGVVQGRRRGCKRKNGHNTEERVVPASSVHEEIVAAGYVRCEVCKETYPEGDKIFEHTQSCQGMRDIENNIMSPASSRSQARVGGGIAGSSRQSGGSMITQGQTGGRQGLRVTEEVPSGSVFERLEGLDVLEYHIGDITEPLFRHPDTALVQIINCVAVRPHGLSEVLAKTYPYCDSYSLRKPIGVLNRAVLEDRPHLGTIKVCRPTRPHAPIVINIFSQFFMGKEFRKNVHAKRIVNKIHDDHLQMGLKEDNATNRIKWFQEGLAALSKGIPKEINVNRVVFPSCIGCGLAGGDWLNNYLPSIKYFAQQMVKLGVKVIIVRKHTQLSDSDIAKQGTIRQTKLHPKK</sequence>
<feature type="compositionally biased region" description="Low complexity" evidence="1">
    <location>
        <begin position="193"/>
        <end position="214"/>
    </location>
</feature>
<reference evidence="2" key="1">
    <citation type="submission" date="2023-10" db="EMBL/GenBank/DDBJ databases">
        <title>Genome assemblies of two species of porcelain crab, Petrolisthes cinctipes and Petrolisthes manimaculis (Anomura: Porcellanidae).</title>
        <authorList>
            <person name="Angst P."/>
        </authorList>
    </citation>
    <scope>NUCLEOTIDE SEQUENCE</scope>
    <source>
        <strain evidence="2">PB745_01</strain>
        <tissue evidence="2">Gill</tissue>
    </source>
</reference>
<feature type="region of interest" description="Disordered" evidence="1">
    <location>
        <begin position="341"/>
        <end position="442"/>
    </location>
</feature>
<protein>
    <submittedName>
        <fullName evidence="2">Uncharacterized protein</fullName>
    </submittedName>
</protein>
<name>A0AAE1FRI9_PETCI</name>
<gene>
    <name evidence="2" type="ORF">Pcinc_016184</name>
</gene>
<feature type="region of interest" description="Disordered" evidence="1">
    <location>
        <begin position="636"/>
        <end position="661"/>
    </location>
</feature>
<feature type="compositionally biased region" description="Polar residues" evidence="1">
    <location>
        <begin position="854"/>
        <end position="884"/>
    </location>
</feature>
<evidence type="ECO:0000313" key="2">
    <source>
        <dbReference type="EMBL" id="KAK3879239.1"/>
    </source>
</evidence>
<feature type="compositionally biased region" description="Basic and acidic residues" evidence="1">
    <location>
        <begin position="45"/>
        <end position="59"/>
    </location>
</feature>
<dbReference type="SUPFAM" id="SSF52949">
    <property type="entry name" value="Macro domain-like"/>
    <property type="match status" value="1"/>
</dbReference>
<dbReference type="EMBL" id="JAWQEG010001475">
    <property type="protein sequence ID" value="KAK3879239.1"/>
    <property type="molecule type" value="Genomic_DNA"/>
</dbReference>
<dbReference type="Gene3D" id="3.40.220.10">
    <property type="entry name" value="Leucine Aminopeptidase, subunit E, domain 1"/>
    <property type="match status" value="1"/>
</dbReference>
<feature type="region of interest" description="Disordered" evidence="1">
    <location>
        <begin position="903"/>
        <end position="983"/>
    </location>
</feature>
<comment type="caution">
    <text evidence="2">The sequence shown here is derived from an EMBL/GenBank/DDBJ whole genome shotgun (WGS) entry which is preliminary data.</text>
</comment>
<dbReference type="InterPro" id="IPR043472">
    <property type="entry name" value="Macro_dom-like"/>
</dbReference>
<feature type="compositionally biased region" description="Basic and acidic residues" evidence="1">
    <location>
        <begin position="1"/>
        <end position="19"/>
    </location>
</feature>
<feature type="region of interest" description="Disordered" evidence="1">
    <location>
        <begin position="1"/>
        <end position="24"/>
    </location>
</feature>
<feature type="region of interest" description="Disordered" evidence="1">
    <location>
        <begin position="766"/>
        <end position="890"/>
    </location>
</feature>
<organism evidence="2 3">
    <name type="scientific">Petrolisthes cinctipes</name>
    <name type="common">Flat porcelain crab</name>
    <dbReference type="NCBI Taxonomy" id="88211"/>
    <lineage>
        <taxon>Eukaryota</taxon>
        <taxon>Metazoa</taxon>
        <taxon>Ecdysozoa</taxon>
        <taxon>Arthropoda</taxon>
        <taxon>Crustacea</taxon>
        <taxon>Multicrustacea</taxon>
        <taxon>Malacostraca</taxon>
        <taxon>Eumalacostraca</taxon>
        <taxon>Eucarida</taxon>
        <taxon>Decapoda</taxon>
        <taxon>Pleocyemata</taxon>
        <taxon>Anomura</taxon>
        <taxon>Galatheoidea</taxon>
        <taxon>Porcellanidae</taxon>
        <taxon>Petrolisthes</taxon>
    </lineage>
</organism>
<feature type="compositionally biased region" description="Polar residues" evidence="1">
    <location>
        <begin position="406"/>
        <end position="424"/>
    </location>
</feature>
<feature type="compositionally biased region" description="Polar residues" evidence="1">
    <location>
        <begin position="227"/>
        <end position="237"/>
    </location>
</feature>
<keyword evidence="3" id="KW-1185">Reference proteome</keyword>
<feature type="compositionally biased region" description="Polar residues" evidence="1">
    <location>
        <begin position="801"/>
        <end position="815"/>
    </location>
</feature>
<feature type="compositionally biased region" description="Polar residues" evidence="1">
    <location>
        <begin position="1119"/>
        <end position="1128"/>
    </location>
</feature>
<feature type="region of interest" description="Disordered" evidence="1">
    <location>
        <begin position="42"/>
        <end position="324"/>
    </location>
</feature>
<accession>A0AAE1FRI9</accession>
<feature type="compositionally biased region" description="Low complexity" evidence="1">
    <location>
        <begin position="302"/>
        <end position="316"/>
    </location>
</feature>
<proteinExistence type="predicted"/>
<feature type="compositionally biased region" description="Polar residues" evidence="1">
    <location>
        <begin position="106"/>
        <end position="134"/>
    </location>
</feature>